<gene>
    <name evidence="2" type="ORF">ACM01_38165</name>
</gene>
<proteinExistence type="predicted"/>
<evidence type="ECO:0000313" key="2">
    <source>
        <dbReference type="EMBL" id="KMS68608.1"/>
    </source>
</evidence>
<accession>A0A0J7YZZ1</accession>
<protein>
    <submittedName>
        <fullName evidence="2">Uncharacterized protein</fullName>
    </submittedName>
</protein>
<dbReference type="RefSeq" id="WP_048586033.1">
    <property type="nucleotide sequence ID" value="NZ_LFNT01000073.1"/>
</dbReference>
<organism evidence="2 3">
    <name type="scientific">Streptomyces viridochromogenes</name>
    <dbReference type="NCBI Taxonomy" id="1938"/>
    <lineage>
        <taxon>Bacteria</taxon>
        <taxon>Bacillati</taxon>
        <taxon>Actinomycetota</taxon>
        <taxon>Actinomycetes</taxon>
        <taxon>Kitasatosporales</taxon>
        <taxon>Streptomycetaceae</taxon>
        <taxon>Streptomyces</taxon>
    </lineage>
</organism>
<dbReference type="PROSITE" id="PS51257">
    <property type="entry name" value="PROKAR_LIPOPROTEIN"/>
    <property type="match status" value="1"/>
</dbReference>
<comment type="caution">
    <text evidence="2">The sequence shown here is derived from an EMBL/GenBank/DDBJ whole genome shotgun (WGS) entry which is preliminary data.</text>
</comment>
<name>A0A0J7YZZ1_STRVR</name>
<dbReference type="AlphaFoldDB" id="A0A0J7YZZ1"/>
<evidence type="ECO:0000256" key="1">
    <source>
        <dbReference type="SAM" id="Phobius"/>
    </source>
</evidence>
<feature type="transmembrane region" description="Helical" evidence="1">
    <location>
        <begin position="33"/>
        <end position="54"/>
    </location>
</feature>
<dbReference type="PATRIC" id="fig|1938.3.peg.9995"/>
<keyword evidence="1" id="KW-1133">Transmembrane helix</keyword>
<keyword evidence="1" id="KW-0812">Transmembrane</keyword>
<keyword evidence="1" id="KW-0472">Membrane</keyword>
<sequence>MNTQRAVALGTGVVACLLAVAFLVVSPGQADHIATLFSAVVAVVSLGVAVWALVPVPRRGVVRVVRTGDARASGAGSAVSGAAVSGAGAAQAVDVLRTGTADASDQGEATSGFRRS</sequence>
<reference evidence="2 3" key="1">
    <citation type="submission" date="2015-06" db="EMBL/GenBank/DDBJ databases">
        <authorList>
            <person name="Ju K.-S."/>
            <person name="Doroghazi J.R."/>
            <person name="Metcalf W.W."/>
        </authorList>
    </citation>
    <scope>NUCLEOTIDE SEQUENCE [LARGE SCALE GENOMIC DNA]</scope>
    <source>
        <strain evidence="2 3">NRRL 3414</strain>
    </source>
</reference>
<dbReference type="Proteomes" id="UP000037432">
    <property type="component" value="Unassembled WGS sequence"/>
</dbReference>
<evidence type="ECO:0000313" key="3">
    <source>
        <dbReference type="Proteomes" id="UP000037432"/>
    </source>
</evidence>
<dbReference type="EMBL" id="LFNT01000073">
    <property type="protein sequence ID" value="KMS68608.1"/>
    <property type="molecule type" value="Genomic_DNA"/>
</dbReference>